<gene>
    <name evidence="1" type="ORF">FLX08_13050</name>
</gene>
<proteinExistence type="predicted"/>
<reference evidence="1 2" key="1">
    <citation type="submission" date="2019-07" db="EMBL/GenBank/DDBJ databases">
        <title>Microbispora hainanensis DSM 45428.</title>
        <authorList>
            <person name="Thawai C."/>
        </authorList>
    </citation>
    <scope>NUCLEOTIDE SEQUENCE [LARGE SCALE GENOMIC DNA]</scope>
    <source>
        <strain evidence="1 2">DSM 45428</strain>
    </source>
</reference>
<comment type="caution">
    <text evidence="1">The sequence shown here is derived from an EMBL/GenBank/DDBJ whole genome shotgun (WGS) entry which is preliminary data.</text>
</comment>
<dbReference type="Proteomes" id="UP000316541">
    <property type="component" value="Unassembled WGS sequence"/>
</dbReference>
<protein>
    <submittedName>
        <fullName evidence="1">Uncharacterized protein</fullName>
    </submittedName>
</protein>
<dbReference type="RefSeq" id="WP_142619097.1">
    <property type="nucleotide sequence ID" value="NZ_VIRM01000013.1"/>
</dbReference>
<sequence length="390" mass="43522">MSGRKPSSPPRPIAPGDIVIAFSETLDAWTAAQITGLDPDGQMAGVLDLDWSGPEPTSVADLGEVSPLVLTHTNWGDHLSHCNYEWVLPRSYRVIGSLPLLCSEPAQSYSTGWRLGERLALQRRRDRGERTPWSDPRELSITGTDVGRMTSEPVEPRRDIRHLRVTEVESLDCERLAEHFPELTTLSLSGDLGLLVHASGLNRLASLRQLWITDLFGMSASDALLPEHVPALELLYLGSIPHEYAVAMRSRWRPQVAYGTYVDITAARTPEWIAENRDNPLRHWDGREQISRTCFRKAVAQYKKTRAALIAALSDGSQEDRPARLHEIGREYGEAFNLLDRRTGFIETVEREELYAALDVMVSDAERALGVRLESAADILAAGVDAVRDW</sequence>
<evidence type="ECO:0000313" key="2">
    <source>
        <dbReference type="Proteomes" id="UP000316541"/>
    </source>
</evidence>
<dbReference type="EMBL" id="VIRM01000013">
    <property type="protein sequence ID" value="TQS21046.1"/>
    <property type="molecule type" value="Genomic_DNA"/>
</dbReference>
<evidence type="ECO:0000313" key="1">
    <source>
        <dbReference type="EMBL" id="TQS21046.1"/>
    </source>
</evidence>
<organism evidence="1 2">
    <name type="scientific">Microbispora hainanensis</name>
    <dbReference type="NCBI Taxonomy" id="568844"/>
    <lineage>
        <taxon>Bacteria</taxon>
        <taxon>Bacillati</taxon>
        <taxon>Actinomycetota</taxon>
        <taxon>Actinomycetes</taxon>
        <taxon>Streptosporangiales</taxon>
        <taxon>Streptosporangiaceae</taxon>
        <taxon>Microbispora</taxon>
    </lineage>
</organism>
<dbReference type="AlphaFoldDB" id="A0A544YWB5"/>
<name>A0A544YWB5_9ACTN</name>
<accession>A0A544YWB5</accession>